<evidence type="ECO:0000259" key="2">
    <source>
        <dbReference type="Pfam" id="PF20167"/>
    </source>
</evidence>
<reference evidence="4" key="1">
    <citation type="submission" date="2024-07" db="EMBL/GenBank/DDBJ databases">
        <title>Two chromosome-level genome assemblies of Korean endemic species Abeliophyllum distichum and Forsythia ovata (Oleaceae).</title>
        <authorList>
            <person name="Jang H."/>
        </authorList>
    </citation>
    <scope>NUCLEOTIDE SEQUENCE [LARGE SCALE GENOMIC DNA]</scope>
</reference>
<name>A0ABD1RES6_9LAMI</name>
<dbReference type="AlphaFoldDB" id="A0ABD1RES6"/>
<feature type="region of interest" description="Disordered" evidence="1">
    <location>
        <begin position="394"/>
        <end position="417"/>
    </location>
</feature>
<evidence type="ECO:0000313" key="4">
    <source>
        <dbReference type="Proteomes" id="UP001604336"/>
    </source>
</evidence>
<protein>
    <submittedName>
        <fullName evidence="3">Envelope-like protein</fullName>
    </submittedName>
</protein>
<sequence>MAPKRKATTPEKGKGKVGEGSNHHRRAEEPTSDGGIPRFLTPAAQESYVDKWKGKNYHQERMVQRVDFHGHLLEHVIQQCGWSKVTAAPHPAYITLVREFFANFNKEIDTPESSHRHKTWVRGKWIRFSPVIIDRYYELNRTGIDPMPTEEDMQSVTRFLYGRENAWPLATSHFKYDELTREIRALHIFVCTNINPTTQRTKFIAERARLFYHLARGRKMDLGTHIFDFVWDLATSVDSKSQRSIMFPCLISGICLEAGVSLLPFEEADTLELDEAAHDPAPPVPQPALAADTNLGIQFTQIQVALTEIGRSVNDMQNTLVGVQHTQNTMEQELLRVSMFVRGWQHDGIDIWSTQHTINYSYDDVNRRMVHLESRIETIDGTVSRTAEAVDSLRPFVSAAPSDQPRPPSPPVPPEST</sequence>
<feature type="compositionally biased region" description="Pro residues" evidence="1">
    <location>
        <begin position="404"/>
        <end position="417"/>
    </location>
</feature>
<evidence type="ECO:0000256" key="1">
    <source>
        <dbReference type="SAM" id="MobiDB-lite"/>
    </source>
</evidence>
<dbReference type="Pfam" id="PF20167">
    <property type="entry name" value="Transposase_32"/>
    <property type="match status" value="1"/>
</dbReference>
<proteinExistence type="predicted"/>
<comment type="caution">
    <text evidence="3">The sequence shown here is derived from an EMBL/GenBank/DDBJ whole genome shotgun (WGS) entry which is preliminary data.</text>
</comment>
<feature type="region of interest" description="Disordered" evidence="1">
    <location>
        <begin position="1"/>
        <end position="39"/>
    </location>
</feature>
<dbReference type="InterPro" id="IPR046796">
    <property type="entry name" value="Transposase_32_dom"/>
</dbReference>
<dbReference type="EMBL" id="JBFOLK010000009">
    <property type="protein sequence ID" value="KAL2486646.1"/>
    <property type="molecule type" value="Genomic_DNA"/>
</dbReference>
<evidence type="ECO:0000313" key="3">
    <source>
        <dbReference type="EMBL" id="KAL2486646.1"/>
    </source>
</evidence>
<feature type="compositionally biased region" description="Basic and acidic residues" evidence="1">
    <location>
        <begin position="8"/>
        <end position="17"/>
    </location>
</feature>
<keyword evidence="4" id="KW-1185">Reference proteome</keyword>
<dbReference type="Proteomes" id="UP001604336">
    <property type="component" value="Unassembled WGS sequence"/>
</dbReference>
<organism evidence="3 4">
    <name type="scientific">Abeliophyllum distichum</name>
    <dbReference type="NCBI Taxonomy" id="126358"/>
    <lineage>
        <taxon>Eukaryota</taxon>
        <taxon>Viridiplantae</taxon>
        <taxon>Streptophyta</taxon>
        <taxon>Embryophyta</taxon>
        <taxon>Tracheophyta</taxon>
        <taxon>Spermatophyta</taxon>
        <taxon>Magnoliopsida</taxon>
        <taxon>eudicotyledons</taxon>
        <taxon>Gunneridae</taxon>
        <taxon>Pentapetalae</taxon>
        <taxon>asterids</taxon>
        <taxon>lamiids</taxon>
        <taxon>Lamiales</taxon>
        <taxon>Oleaceae</taxon>
        <taxon>Forsythieae</taxon>
        <taxon>Abeliophyllum</taxon>
    </lineage>
</organism>
<accession>A0ABD1RES6</accession>
<feature type="domain" description="Putative plant transposon protein" evidence="2">
    <location>
        <begin position="80"/>
        <end position="260"/>
    </location>
</feature>
<gene>
    <name evidence="3" type="ORF">Adt_31402</name>
</gene>